<evidence type="ECO:0000313" key="3">
    <source>
        <dbReference type="Proteomes" id="UP001203342"/>
    </source>
</evidence>
<name>A0ABT0TEK5_9FLAO</name>
<comment type="caution">
    <text evidence="2">The sequence shown here is derived from an EMBL/GenBank/DDBJ whole genome shotgun (WGS) entry which is preliminary data.</text>
</comment>
<dbReference type="RefSeq" id="WP_250579967.1">
    <property type="nucleotide sequence ID" value="NZ_JAMLJN010000002.1"/>
</dbReference>
<dbReference type="InterPro" id="IPR011646">
    <property type="entry name" value="KAP_P-loop"/>
</dbReference>
<dbReference type="InterPro" id="IPR027417">
    <property type="entry name" value="P-loop_NTPase"/>
</dbReference>
<dbReference type="EMBL" id="JAMLJN010000002">
    <property type="protein sequence ID" value="MCL9769292.1"/>
    <property type="molecule type" value="Genomic_DNA"/>
</dbReference>
<feature type="domain" description="KAP NTPase" evidence="1">
    <location>
        <begin position="293"/>
        <end position="464"/>
    </location>
</feature>
<proteinExistence type="predicted"/>
<accession>A0ABT0TEK5</accession>
<organism evidence="2 3">
    <name type="scientific">Flavobacterium fragile</name>
    <dbReference type="NCBI Taxonomy" id="2949085"/>
    <lineage>
        <taxon>Bacteria</taxon>
        <taxon>Pseudomonadati</taxon>
        <taxon>Bacteroidota</taxon>
        <taxon>Flavobacteriia</taxon>
        <taxon>Flavobacteriales</taxon>
        <taxon>Flavobacteriaceae</taxon>
        <taxon>Flavobacterium</taxon>
    </lineage>
</organism>
<evidence type="ECO:0000313" key="2">
    <source>
        <dbReference type="EMBL" id="MCL9769292.1"/>
    </source>
</evidence>
<protein>
    <recommendedName>
        <fullName evidence="1">KAP NTPase domain-containing protein</fullName>
    </recommendedName>
</protein>
<reference evidence="2 3" key="1">
    <citation type="submission" date="2022-05" db="EMBL/GenBank/DDBJ databases">
        <title>Flavobacterium sp., isolated from activated sludge.</title>
        <authorList>
            <person name="Ran Q."/>
        </authorList>
    </citation>
    <scope>NUCLEOTIDE SEQUENCE [LARGE SCALE GENOMIC DNA]</scope>
    <source>
        <strain evidence="2 3">HXWNR69</strain>
    </source>
</reference>
<sequence>MLNIDESKNNFDVYKENISDFEKNDLNESDTRSKLIDALLINVLGWSEADIKREGRLESGYFDYQISSPGFTFIIEAKRNFKDFSIPTKHKKAKIKSIYSENEELFKQIRSYAIDSGLQFGILTNGRQFILVKLFNTDGKNWKENECLLFNGIEDIEARFVEFYDNLSKYAIVNNGGFIFDFPVKKFESNTILSTLIDRDKELVRNSLSIKLTPIIEKVFGEIFSDDNEDDKEFIEKCFVENSETKKNRDEIDRLFGDKAPQLSNVVKAVNTASIKGQISSEINHDEINIRNLVPPKPIVIVGSKGAGKTTFINHLFKTGDNDSLKNHLIVYIDLRVFFDSYNSFEPSNIAKQIIEKTLDSYTELELHSIKALRRIYSKKIKENDESIWLYDKQNSESSYQSKLAIFLEESKKDFPKHLEHLNKYLIKEHRKRIIVVVDNADQYSSEIQEKVFLFAHSLAKSSYCGSIISLREGYYYKWRYSPPFDAYESNVYHITAPKYSEVLLRRIDYTLEKLEEIDGVTKGQNDMGHKIEVPNQAVIEFMSGLKDSLFSDQNTELINYLNFTTYPNIREGLRVFKQFLISGHTNVTDYILRERYKSSDRDNKQVIPIFEFVKAIGLHNKLYYNSEFSIIYNLFIPPTDSDDHFVNFYILKDMFDIMESKGSANKNVLSNDLIDKFVSVGYRANVIVNSLTNLLKFNLIDTDEQLSDVEWDVLPKNLNIGITSKGHYYFKELCTRFHYIDLCLQDTPIFDKGYFEKLKAIFPQSDATGKRLLSERLESVNVFIDYLKEKESKQANNLKIMYGEITDHICNGLAADLKRIEKKV</sequence>
<dbReference type="Gene3D" id="3.40.50.300">
    <property type="entry name" value="P-loop containing nucleotide triphosphate hydrolases"/>
    <property type="match status" value="1"/>
</dbReference>
<keyword evidence="3" id="KW-1185">Reference proteome</keyword>
<dbReference type="Gene3D" id="3.90.1570.30">
    <property type="match status" value="1"/>
</dbReference>
<dbReference type="SUPFAM" id="SSF52540">
    <property type="entry name" value="P-loop containing nucleoside triphosphate hydrolases"/>
    <property type="match status" value="1"/>
</dbReference>
<evidence type="ECO:0000259" key="1">
    <source>
        <dbReference type="Pfam" id="PF07693"/>
    </source>
</evidence>
<dbReference type="Proteomes" id="UP001203342">
    <property type="component" value="Unassembled WGS sequence"/>
</dbReference>
<dbReference type="Pfam" id="PF07693">
    <property type="entry name" value="KAP_NTPase"/>
    <property type="match status" value="1"/>
</dbReference>
<gene>
    <name evidence="2" type="ORF">NAT47_02585</name>
</gene>